<comment type="similarity">
    <text evidence="2">Belongs to the major facilitator superfamily. MFSD6 family.</text>
</comment>
<feature type="transmembrane region" description="Helical" evidence="6">
    <location>
        <begin position="271"/>
        <end position="294"/>
    </location>
</feature>
<dbReference type="Pfam" id="PF12832">
    <property type="entry name" value="MFS_1_like"/>
    <property type="match status" value="1"/>
</dbReference>
<sequence>MTNAGVFEFPEIKLAYVFLFGILGSLTAYLPLWYKSIGIAKDQIGFLTGIGPVIILVAGPVVPAIGDLTRNKIGVLAVGATCAVAARTIMYFFVREFWIILLLSALYSASMSGLPSLLDSISVERTRGGYGSARLLGSIGFGVAALVAGTLIGDGNFERAFEMNVVYGFCFILVLLKFRDLDAGESDSQRDDAGSVPFVTGLLRSLQRLDACLFLVVTLFSGSFCGVLDSYLFLRLKELGAPGVLMGLARFVNCISEIPFFFYIRPLMERIGVFNLVALAQLGYTLRFATYSVVSNPWTILPMEAIHGLTFASFYACGVHFFRAIAPSNGRSTMQVISNLQGGVSAA</sequence>
<dbReference type="GO" id="GO:0016020">
    <property type="term" value="C:membrane"/>
    <property type="evidence" value="ECO:0007669"/>
    <property type="project" value="UniProtKB-SubCell"/>
</dbReference>
<evidence type="ECO:0000313" key="8">
    <source>
        <dbReference type="EMBL" id="CAE0037112.1"/>
    </source>
</evidence>
<evidence type="ECO:0000256" key="5">
    <source>
        <dbReference type="ARBA" id="ARBA00023136"/>
    </source>
</evidence>
<protein>
    <recommendedName>
        <fullName evidence="7">Major facilitator superfamily associated domain-containing protein</fullName>
    </recommendedName>
</protein>
<dbReference type="Gene3D" id="1.20.1250.20">
    <property type="entry name" value="MFS general substrate transporter like domains"/>
    <property type="match status" value="2"/>
</dbReference>
<evidence type="ECO:0000259" key="7">
    <source>
        <dbReference type="Pfam" id="PF12832"/>
    </source>
</evidence>
<feature type="transmembrane region" description="Helical" evidence="6">
    <location>
        <begin position="12"/>
        <end position="32"/>
    </location>
</feature>
<feature type="transmembrane region" description="Helical" evidence="6">
    <location>
        <begin position="159"/>
        <end position="176"/>
    </location>
</feature>
<dbReference type="EMBL" id="HBHW01006646">
    <property type="protein sequence ID" value="CAE0037112.1"/>
    <property type="molecule type" value="Transcribed_RNA"/>
</dbReference>
<gene>
    <name evidence="8" type="ORF">RMAR00112_LOCUS5062</name>
</gene>
<organism evidence="8">
    <name type="scientific">Rhodosorus marinus</name>
    <dbReference type="NCBI Taxonomy" id="101924"/>
    <lineage>
        <taxon>Eukaryota</taxon>
        <taxon>Rhodophyta</taxon>
        <taxon>Stylonematophyceae</taxon>
        <taxon>Stylonematales</taxon>
        <taxon>Stylonemataceae</taxon>
        <taxon>Rhodosorus</taxon>
    </lineage>
</organism>
<evidence type="ECO:0000256" key="4">
    <source>
        <dbReference type="ARBA" id="ARBA00022989"/>
    </source>
</evidence>
<comment type="subcellular location">
    <subcellularLocation>
        <location evidence="1">Membrane</location>
        <topology evidence="1">Multi-pass membrane protein</topology>
    </subcellularLocation>
</comment>
<dbReference type="AlphaFoldDB" id="A0A7S2ZDV9"/>
<feature type="transmembrane region" description="Helical" evidence="6">
    <location>
        <begin position="212"/>
        <end position="234"/>
    </location>
</feature>
<evidence type="ECO:0000256" key="2">
    <source>
        <dbReference type="ARBA" id="ARBA00005241"/>
    </source>
</evidence>
<dbReference type="SUPFAM" id="SSF103473">
    <property type="entry name" value="MFS general substrate transporter"/>
    <property type="match status" value="1"/>
</dbReference>
<accession>A0A7S2ZDV9</accession>
<feature type="transmembrane region" description="Helical" evidence="6">
    <location>
        <begin position="99"/>
        <end position="121"/>
    </location>
</feature>
<evidence type="ECO:0000256" key="3">
    <source>
        <dbReference type="ARBA" id="ARBA00022692"/>
    </source>
</evidence>
<evidence type="ECO:0000256" key="6">
    <source>
        <dbReference type="SAM" id="Phobius"/>
    </source>
</evidence>
<dbReference type="InterPro" id="IPR024989">
    <property type="entry name" value="MFS_assoc_dom"/>
</dbReference>
<dbReference type="InterPro" id="IPR051717">
    <property type="entry name" value="MFS_MFSD6"/>
</dbReference>
<feature type="domain" description="Major facilitator superfamily associated" evidence="7">
    <location>
        <begin position="12"/>
        <end position="337"/>
    </location>
</feature>
<feature type="transmembrane region" description="Helical" evidence="6">
    <location>
        <begin position="240"/>
        <end position="264"/>
    </location>
</feature>
<keyword evidence="5 6" id="KW-0472">Membrane</keyword>
<keyword evidence="4 6" id="KW-1133">Transmembrane helix</keyword>
<feature type="transmembrane region" description="Helical" evidence="6">
    <location>
        <begin position="306"/>
        <end position="326"/>
    </location>
</feature>
<reference evidence="8" key="1">
    <citation type="submission" date="2021-01" db="EMBL/GenBank/DDBJ databases">
        <authorList>
            <person name="Corre E."/>
            <person name="Pelletier E."/>
            <person name="Niang G."/>
            <person name="Scheremetjew M."/>
            <person name="Finn R."/>
            <person name="Kale V."/>
            <person name="Holt S."/>
            <person name="Cochrane G."/>
            <person name="Meng A."/>
            <person name="Brown T."/>
            <person name="Cohen L."/>
        </authorList>
    </citation>
    <scope>NUCLEOTIDE SEQUENCE</scope>
    <source>
        <strain evidence="8">CCMP 769</strain>
    </source>
</reference>
<dbReference type="PANTHER" id="PTHR16172:SF41">
    <property type="entry name" value="MAJOR FACILITATOR SUPERFAMILY DOMAIN-CONTAINING PROTEIN 6-LIKE"/>
    <property type="match status" value="1"/>
</dbReference>
<dbReference type="InterPro" id="IPR036259">
    <property type="entry name" value="MFS_trans_sf"/>
</dbReference>
<evidence type="ECO:0000256" key="1">
    <source>
        <dbReference type="ARBA" id="ARBA00004141"/>
    </source>
</evidence>
<feature type="transmembrane region" description="Helical" evidence="6">
    <location>
        <begin position="73"/>
        <end position="93"/>
    </location>
</feature>
<keyword evidence="3 6" id="KW-0812">Transmembrane</keyword>
<feature type="transmembrane region" description="Helical" evidence="6">
    <location>
        <begin position="133"/>
        <end position="153"/>
    </location>
</feature>
<name>A0A7S2ZDV9_9RHOD</name>
<dbReference type="PANTHER" id="PTHR16172">
    <property type="entry name" value="MAJOR FACILITATOR SUPERFAMILY DOMAIN-CONTAINING PROTEIN 6-LIKE"/>
    <property type="match status" value="1"/>
</dbReference>
<proteinExistence type="inferred from homology"/>
<feature type="transmembrane region" description="Helical" evidence="6">
    <location>
        <begin position="44"/>
        <end position="66"/>
    </location>
</feature>